<dbReference type="CDD" id="cd00090">
    <property type="entry name" value="HTH_ARSR"/>
    <property type="match status" value="1"/>
</dbReference>
<dbReference type="SUPFAM" id="SSF54909">
    <property type="entry name" value="Dimeric alpha+beta barrel"/>
    <property type="match status" value="1"/>
</dbReference>
<evidence type="ECO:0000313" key="5">
    <source>
        <dbReference type="EMBL" id="AEG50937.1"/>
    </source>
</evidence>
<reference evidence="5 6" key="1">
    <citation type="submission" date="2011-05" db="EMBL/GenBank/DDBJ databases">
        <title>Complete sequence of chromosome 2 of Sphingobium chlorophenolicum L-1.</title>
        <authorList>
            <consortium name="US DOE Joint Genome Institute"/>
            <person name="Lucas S."/>
            <person name="Han J."/>
            <person name="Lapidus A."/>
            <person name="Cheng J.-F."/>
            <person name="Goodwin L."/>
            <person name="Pitluck S."/>
            <person name="Peters L."/>
            <person name="Daligault H."/>
            <person name="Han C."/>
            <person name="Tapia R."/>
            <person name="Land M."/>
            <person name="Hauser L."/>
            <person name="Kyrpides N."/>
            <person name="Ivanova N."/>
            <person name="Pagani I."/>
            <person name="Turner P."/>
            <person name="Copley S."/>
            <person name="Woyke T."/>
        </authorList>
    </citation>
    <scope>NUCLEOTIDE SEQUENCE [LARGE SCALE GENOMIC DNA]</scope>
    <source>
        <strain evidence="5 6">L-1</strain>
    </source>
</reference>
<dbReference type="Gene3D" id="3.30.70.920">
    <property type="match status" value="1"/>
</dbReference>
<dbReference type="PROSITE" id="PS50956">
    <property type="entry name" value="HTH_ASNC_2"/>
    <property type="match status" value="1"/>
</dbReference>
<dbReference type="SUPFAM" id="SSF46785">
    <property type="entry name" value="Winged helix' DNA-binding domain"/>
    <property type="match status" value="1"/>
</dbReference>
<keyword evidence="3" id="KW-0804">Transcription</keyword>
<dbReference type="GO" id="GO:0006355">
    <property type="term" value="P:regulation of DNA-templated transcription"/>
    <property type="evidence" value="ECO:0007669"/>
    <property type="project" value="UniProtKB-ARBA"/>
</dbReference>
<dbReference type="PANTHER" id="PTHR30154">
    <property type="entry name" value="LEUCINE-RESPONSIVE REGULATORY PROTEIN"/>
    <property type="match status" value="1"/>
</dbReference>
<dbReference type="PRINTS" id="PR00033">
    <property type="entry name" value="HTHASNC"/>
</dbReference>
<dbReference type="PANTHER" id="PTHR30154:SF34">
    <property type="entry name" value="TRANSCRIPTIONAL REGULATOR AZLB"/>
    <property type="match status" value="1"/>
</dbReference>
<dbReference type="InterPro" id="IPR036388">
    <property type="entry name" value="WH-like_DNA-bd_sf"/>
</dbReference>
<dbReference type="EMBL" id="CP002799">
    <property type="protein sequence ID" value="AEG50937.1"/>
    <property type="molecule type" value="Genomic_DNA"/>
</dbReference>
<dbReference type="AlphaFoldDB" id="F6F3C5"/>
<evidence type="ECO:0000259" key="4">
    <source>
        <dbReference type="PROSITE" id="PS50956"/>
    </source>
</evidence>
<dbReference type="SMART" id="SM00344">
    <property type="entry name" value="HTH_ASNC"/>
    <property type="match status" value="1"/>
</dbReference>
<dbReference type="GO" id="GO:0043200">
    <property type="term" value="P:response to amino acid"/>
    <property type="evidence" value="ECO:0007669"/>
    <property type="project" value="TreeGrafter"/>
</dbReference>
<keyword evidence="1" id="KW-0805">Transcription regulation</keyword>
<dbReference type="InterPro" id="IPR019885">
    <property type="entry name" value="Tscrpt_reg_HTH_AsnC-type_CS"/>
</dbReference>
<dbReference type="Pfam" id="PF01037">
    <property type="entry name" value="AsnC_trans_reg"/>
    <property type="match status" value="1"/>
</dbReference>
<keyword evidence="6" id="KW-1185">Reference proteome</keyword>
<proteinExistence type="predicted"/>
<sequence length="159" mass="17885">MEDIPEEISVDALDRKILSALQTHPEASIADVGEIVGLSQTPCWRRLKRLQQVGAVKERAWILDGQRLGMSVNVFVSVKIKQHDEDTLNAFEEATRSIREIVECFSMSGESDYLLRVVVRDIASYERILKKTLLHLPGVDSLNSSFALKTIKLSTHLPI</sequence>
<dbReference type="InterPro" id="IPR011008">
    <property type="entry name" value="Dimeric_a/b-barrel"/>
</dbReference>
<dbReference type="RefSeq" id="WP_013849167.1">
    <property type="nucleotide sequence ID" value="NC_015594.1"/>
</dbReference>
<dbReference type="Gene3D" id="1.10.10.10">
    <property type="entry name" value="Winged helix-like DNA-binding domain superfamily/Winged helix DNA-binding domain"/>
    <property type="match status" value="1"/>
</dbReference>
<keyword evidence="2" id="KW-0238">DNA-binding</keyword>
<feature type="domain" description="HTH asnC-type" evidence="4">
    <location>
        <begin position="10"/>
        <end position="71"/>
    </location>
</feature>
<dbReference type="InterPro" id="IPR019887">
    <property type="entry name" value="Tscrpt_reg_AsnC/Lrp_C"/>
</dbReference>
<dbReference type="InterPro" id="IPR019888">
    <property type="entry name" value="Tscrpt_reg_AsnC-like"/>
</dbReference>
<evidence type="ECO:0000256" key="2">
    <source>
        <dbReference type="ARBA" id="ARBA00023125"/>
    </source>
</evidence>
<dbReference type="GO" id="GO:0005829">
    <property type="term" value="C:cytosol"/>
    <property type="evidence" value="ECO:0007669"/>
    <property type="project" value="TreeGrafter"/>
</dbReference>
<accession>F6F3C5</accession>
<dbReference type="InterPro" id="IPR000485">
    <property type="entry name" value="AsnC-type_HTH_dom"/>
</dbReference>
<dbReference type="PROSITE" id="PS00519">
    <property type="entry name" value="HTH_ASNC_1"/>
    <property type="match status" value="1"/>
</dbReference>
<dbReference type="Proteomes" id="UP000007150">
    <property type="component" value="Chromosome 2"/>
</dbReference>
<dbReference type="InterPro" id="IPR011991">
    <property type="entry name" value="ArsR-like_HTH"/>
</dbReference>
<organism evidence="5 6">
    <name type="scientific">Sphingobium chlorophenolicum L-1</name>
    <dbReference type="NCBI Taxonomy" id="690566"/>
    <lineage>
        <taxon>Bacteria</taxon>
        <taxon>Pseudomonadati</taxon>
        <taxon>Pseudomonadota</taxon>
        <taxon>Alphaproteobacteria</taxon>
        <taxon>Sphingomonadales</taxon>
        <taxon>Sphingomonadaceae</taxon>
        <taxon>Sphingobium</taxon>
    </lineage>
</organism>
<name>F6F3C5_SPHCR</name>
<evidence type="ECO:0000256" key="1">
    <source>
        <dbReference type="ARBA" id="ARBA00023015"/>
    </source>
</evidence>
<protein>
    <submittedName>
        <fullName evidence="5">Transcriptional regulator, AsnC family</fullName>
    </submittedName>
</protein>
<evidence type="ECO:0000256" key="3">
    <source>
        <dbReference type="ARBA" id="ARBA00023163"/>
    </source>
</evidence>
<dbReference type="KEGG" id="sch:Sphch_3341"/>
<evidence type="ECO:0000313" key="6">
    <source>
        <dbReference type="Proteomes" id="UP000007150"/>
    </source>
</evidence>
<dbReference type="HOGENOM" id="CLU_091233_0_3_5"/>
<dbReference type="GO" id="GO:0043565">
    <property type="term" value="F:sequence-specific DNA binding"/>
    <property type="evidence" value="ECO:0007669"/>
    <property type="project" value="InterPro"/>
</dbReference>
<dbReference type="InterPro" id="IPR036390">
    <property type="entry name" value="WH_DNA-bd_sf"/>
</dbReference>
<dbReference type="STRING" id="690566.Sphch_3341"/>
<gene>
    <name evidence="5" type="ORF">Sphch_3341</name>
</gene>
<dbReference type="Pfam" id="PF13404">
    <property type="entry name" value="HTH_AsnC-type"/>
    <property type="match status" value="1"/>
</dbReference>